<dbReference type="InterPro" id="IPR007624">
    <property type="entry name" value="RNA_pol_sigma70_r3"/>
</dbReference>
<feature type="domain" description="RNA polymerase sigma-70 region 4" evidence="7">
    <location>
        <begin position="191"/>
        <end position="239"/>
    </location>
</feature>
<reference evidence="8 9" key="1">
    <citation type="journal article" date="2018" name="Environ. Microbiol.">
        <title>Isolation and genomic characterization of Novimethylophilus kurashikiensis gen. nov. sp. nov., a new lanthanide-dependent methylotrophic species of Methylophilaceae.</title>
        <authorList>
            <person name="Lv H."/>
            <person name="Sahin N."/>
            <person name="Tani A."/>
        </authorList>
    </citation>
    <scope>NUCLEOTIDE SEQUENCE [LARGE SCALE GENOMIC DNA]</scope>
    <source>
        <strain evidence="8 9">La2-4</strain>
    </source>
</reference>
<evidence type="ECO:0000256" key="1">
    <source>
        <dbReference type="ARBA" id="ARBA00023015"/>
    </source>
</evidence>
<dbReference type="Gene3D" id="1.10.1740.10">
    <property type="match status" value="1"/>
</dbReference>
<dbReference type="GO" id="GO:0003677">
    <property type="term" value="F:DNA binding"/>
    <property type="evidence" value="ECO:0007669"/>
    <property type="project" value="UniProtKB-KW"/>
</dbReference>
<dbReference type="GO" id="GO:0016987">
    <property type="term" value="F:sigma factor activity"/>
    <property type="evidence" value="ECO:0007669"/>
    <property type="project" value="UniProtKB-KW"/>
</dbReference>
<evidence type="ECO:0000259" key="6">
    <source>
        <dbReference type="Pfam" id="PF04542"/>
    </source>
</evidence>
<dbReference type="InterPro" id="IPR014284">
    <property type="entry name" value="RNA_pol_sigma-70_dom"/>
</dbReference>
<dbReference type="AlphaFoldDB" id="A0A2R5F6Z5"/>
<keyword evidence="3" id="KW-0238">DNA-binding</keyword>
<accession>A0A2R5F6Z5</accession>
<evidence type="ECO:0000256" key="3">
    <source>
        <dbReference type="ARBA" id="ARBA00023125"/>
    </source>
</evidence>
<dbReference type="GO" id="GO:0006352">
    <property type="term" value="P:DNA-templated transcription initiation"/>
    <property type="evidence" value="ECO:0007669"/>
    <property type="project" value="InterPro"/>
</dbReference>
<keyword evidence="4" id="KW-0804">Transcription</keyword>
<name>A0A2R5F6Z5_9PROT</name>
<evidence type="ECO:0000256" key="4">
    <source>
        <dbReference type="ARBA" id="ARBA00023163"/>
    </source>
</evidence>
<organism evidence="8 9">
    <name type="scientific">Novimethylophilus kurashikiensis</name>
    <dbReference type="NCBI Taxonomy" id="1825523"/>
    <lineage>
        <taxon>Bacteria</taxon>
        <taxon>Pseudomonadati</taxon>
        <taxon>Pseudomonadota</taxon>
        <taxon>Betaproteobacteria</taxon>
        <taxon>Nitrosomonadales</taxon>
        <taxon>Methylophilaceae</taxon>
        <taxon>Novimethylophilus</taxon>
    </lineage>
</organism>
<dbReference type="Gene3D" id="1.20.140.160">
    <property type="match status" value="1"/>
</dbReference>
<evidence type="ECO:0000313" key="8">
    <source>
        <dbReference type="EMBL" id="GBG14012.1"/>
    </source>
</evidence>
<dbReference type="Pfam" id="PF04539">
    <property type="entry name" value="Sigma70_r3"/>
    <property type="match status" value="1"/>
</dbReference>
<evidence type="ECO:0000259" key="7">
    <source>
        <dbReference type="Pfam" id="PF04545"/>
    </source>
</evidence>
<feature type="domain" description="RNA polymerase sigma-70 region 2" evidence="6">
    <location>
        <begin position="31"/>
        <end position="99"/>
    </location>
</feature>
<keyword evidence="8" id="KW-0966">Cell projection</keyword>
<dbReference type="InterPro" id="IPR013324">
    <property type="entry name" value="RNA_pol_sigma_r3/r4-like"/>
</dbReference>
<gene>
    <name evidence="8" type="primary">fliA</name>
    <name evidence="8" type="ORF">NMK_1568</name>
</gene>
<dbReference type="InterPro" id="IPR007630">
    <property type="entry name" value="RNA_pol_sigma70_r4"/>
</dbReference>
<sequence>MFATEQNALGLFGGMTLFAHSGRDAVNIVDFMPLVRKVAVEMRKPLPGNVLLEDLIQDGTVGLIRAFREHDPQKDIPFHQYATQKIRWAIQDGLRAADWAERSVRGNANKISKTSQELQVRLGRKPNYSELADALHLRVDDVAAMMGEAFGHEFVRLHDDDEHAVHDIPDSSMEPSAIVERRHAYSRAVNCLKTLSINERRAFILRVMCEMSGQQAAEEMGVSESRVSQLHKIASEKLAHCWSSPKPIVERRAHPRRPHP</sequence>
<protein>
    <submittedName>
        <fullName evidence="8">RNA polymerase sigma factor for flagellar operon FliA</fullName>
    </submittedName>
</protein>
<feature type="domain" description="RNA polymerase sigma-70 region 3" evidence="5">
    <location>
        <begin position="108"/>
        <end position="147"/>
    </location>
</feature>
<keyword evidence="2" id="KW-0731">Sigma factor</keyword>
<dbReference type="EMBL" id="BDOQ01000006">
    <property type="protein sequence ID" value="GBG14012.1"/>
    <property type="molecule type" value="Genomic_DNA"/>
</dbReference>
<keyword evidence="1" id="KW-0805">Transcription regulation</keyword>
<dbReference type="PANTHER" id="PTHR30385">
    <property type="entry name" value="SIGMA FACTOR F FLAGELLAR"/>
    <property type="match status" value="1"/>
</dbReference>
<keyword evidence="8" id="KW-0282">Flagellum</keyword>
<dbReference type="NCBIfam" id="TIGR02937">
    <property type="entry name" value="sigma70-ECF"/>
    <property type="match status" value="1"/>
</dbReference>
<keyword evidence="9" id="KW-1185">Reference proteome</keyword>
<dbReference type="PRINTS" id="PR00046">
    <property type="entry name" value="SIGMA70FCT"/>
</dbReference>
<evidence type="ECO:0000256" key="2">
    <source>
        <dbReference type="ARBA" id="ARBA00023082"/>
    </source>
</evidence>
<dbReference type="OrthoDB" id="9799825at2"/>
<proteinExistence type="predicted"/>
<evidence type="ECO:0000259" key="5">
    <source>
        <dbReference type="Pfam" id="PF04539"/>
    </source>
</evidence>
<comment type="caution">
    <text evidence="8">The sequence shown here is derived from an EMBL/GenBank/DDBJ whole genome shotgun (WGS) entry which is preliminary data.</text>
</comment>
<dbReference type="CDD" id="cd06171">
    <property type="entry name" value="Sigma70_r4"/>
    <property type="match status" value="1"/>
</dbReference>
<keyword evidence="8" id="KW-0969">Cilium</keyword>
<dbReference type="SUPFAM" id="SSF88659">
    <property type="entry name" value="Sigma3 and sigma4 domains of RNA polymerase sigma factors"/>
    <property type="match status" value="2"/>
</dbReference>
<dbReference type="InterPro" id="IPR000943">
    <property type="entry name" value="RNA_pol_sigma70"/>
</dbReference>
<dbReference type="InterPro" id="IPR007627">
    <property type="entry name" value="RNA_pol_sigma70_r2"/>
</dbReference>
<dbReference type="SUPFAM" id="SSF88946">
    <property type="entry name" value="Sigma2 domain of RNA polymerase sigma factors"/>
    <property type="match status" value="1"/>
</dbReference>
<dbReference type="InterPro" id="IPR013325">
    <property type="entry name" value="RNA_pol_sigma_r2"/>
</dbReference>
<dbReference type="Proteomes" id="UP000245081">
    <property type="component" value="Unassembled WGS sequence"/>
</dbReference>
<evidence type="ECO:0000313" key="9">
    <source>
        <dbReference type="Proteomes" id="UP000245081"/>
    </source>
</evidence>
<dbReference type="Pfam" id="PF04542">
    <property type="entry name" value="Sigma70_r2"/>
    <property type="match status" value="1"/>
</dbReference>
<dbReference type="Pfam" id="PF04545">
    <property type="entry name" value="Sigma70_r4"/>
    <property type="match status" value="1"/>
</dbReference>